<feature type="domain" description="Sulfotransferase" evidence="3">
    <location>
        <begin position="9"/>
        <end position="198"/>
    </location>
</feature>
<protein>
    <submittedName>
        <fullName evidence="4">Sulfotransferase</fullName>
    </submittedName>
</protein>
<dbReference type="InterPro" id="IPR027417">
    <property type="entry name" value="P-loop_NTPase"/>
</dbReference>
<dbReference type="Proteomes" id="UP000218934">
    <property type="component" value="Unassembled WGS sequence"/>
</dbReference>
<dbReference type="EMBL" id="NWUF01000032">
    <property type="protein sequence ID" value="PCE40237.1"/>
    <property type="molecule type" value="Genomic_DNA"/>
</dbReference>
<dbReference type="InterPro" id="IPR037359">
    <property type="entry name" value="NST/OST"/>
</dbReference>
<dbReference type="Pfam" id="PF00685">
    <property type="entry name" value="Sulfotransfer_1"/>
    <property type="match status" value="1"/>
</dbReference>
<name>A0A2A4FPY8_9SPHN</name>
<comment type="caution">
    <text evidence="4">The sequence shown here is derived from an EMBL/GenBank/DDBJ whole genome shotgun (WGS) entry which is preliminary data.</text>
</comment>
<evidence type="ECO:0000259" key="3">
    <source>
        <dbReference type="Pfam" id="PF00685"/>
    </source>
</evidence>
<reference evidence="4 5" key="1">
    <citation type="submission" date="2017-09" db="EMBL/GenBank/DDBJ databases">
        <title>The Catabolism of 3,6-Dichlorosalicylic acid is Initiated by the Cytochrome P450 Monooxygenase DsmABC in Rhizorhabdus dicambivorans Ndbn-20.</title>
        <authorList>
            <person name="Na L."/>
        </authorList>
    </citation>
    <scope>NUCLEOTIDE SEQUENCE [LARGE SCALE GENOMIC DNA]</scope>
    <source>
        <strain evidence="4 5">Ndbn-20m</strain>
    </source>
</reference>
<evidence type="ECO:0000313" key="4">
    <source>
        <dbReference type="EMBL" id="PCE40237.1"/>
    </source>
</evidence>
<evidence type="ECO:0000256" key="2">
    <source>
        <dbReference type="ARBA" id="ARBA00023180"/>
    </source>
</evidence>
<keyword evidence="1 4" id="KW-0808">Transferase</keyword>
<organism evidence="4 5">
    <name type="scientific">Rhizorhabdus dicambivorans</name>
    <dbReference type="NCBI Taxonomy" id="1850238"/>
    <lineage>
        <taxon>Bacteria</taxon>
        <taxon>Pseudomonadati</taxon>
        <taxon>Pseudomonadota</taxon>
        <taxon>Alphaproteobacteria</taxon>
        <taxon>Sphingomonadales</taxon>
        <taxon>Sphingomonadaceae</taxon>
        <taxon>Rhizorhabdus</taxon>
    </lineage>
</organism>
<dbReference type="SUPFAM" id="SSF52540">
    <property type="entry name" value="P-loop containing nucleoside triphosphate hydrolases"/>
    <property type="match status" value="1"/>
</dbReference>
<dbReference type="AlphaFoldDB" id="A0A2A4FPY8"/>
<evidence type="ECO:0000256" key="1">
    <source>
        <dbReference type="ARBA" id="ARBA00022679"/>
    </source>
</evidence>
<evidence type="ECO:0000313" key="5">
    <source>
        <dbReference type="Proteomes" id="UP000218934"/>
    </source>
</evidence>
<dbReference type="KEGG" id="rdi:CMV14_06255"/>
<gene>
    <name evidence="4" type="ORF">COO09_21425</name>
</gene>
<dbReference type="OrthoDB" id="981508at2"/>
<dbReference type="GO" id="GO:0008146">
    <property type="term" value="F:sulfotransferase activity"/>
    <property type="evidence" value="ECO:0007669"/>
    <property type="project" value="InterPro"/>
</dbReference>
<dbReference type="PANTHER" id="PTHR10605:SF56">
    <property type="entry name" value="BIFUNCTIONAL HEPARAN SULFATE N-DEACETYLASE_N-SULFOTRANSFERASE"/>
    <property type="match status" value="1"/>
</dbReference>
<keyword evidence="2" id="KW-0325">Glycoprotein</keyword>
<dbReference type="PANTHER" id="PTHR10605">
    <property type="entry name" value="HEPARAN SULFATE SULFOTRANSFERASE"/>
    <property type="match status" value="1"/>
</dbReference>
<proteinExistence type="predicted"/>
<keyword evidence="5" id="KW-1185">Reference proteome</keyword>
<dbReference type="RefSeq" id="WP_066968181.1">
    <property type="nucleotide sequence ID" value="NZ_CP023449.1"/>
</dbReference>
<accession>A0A2A4FPY8</accession>
<dbReference type="InterPro" id="IPR000863">
    <property type="entry name" value="Sulfotransferase_dom"/>
</dbReference>
<dbReference type="Gene3D" id="3.40.50.300">
    <property type="entry name" value="P-loop containing nucleotide triphosphate hydrolases"/>
    <property type="match status" value="1"/>
</dbReference>
<sequence length="255" mass="29448">MSGDAQVSFLVAGVQKGGTSALFEYLRDLAGVQMPAVKEAHFFDDETVDWSAPDYRRYHALFADDARLRGEATPIYIYWPNSLERIARYNPAMRIILLFRDPIERAWSHWKMEYAKRKETHPFAWCIREGRARLADADLSAPGYHRVFSYVERGFYGQQVERLFGLFPHEQCLLLRSEELDTDPTGTIDRICTFLRIPGPGTVPSRTVHAARTMAYPSVLTDEDRRLLADLYRSDLARFEDVGGLDTSFWTRNWL</sequence>